<dbReference type="InterPro" id="IPR004516">
    <property type="entry name" value="HisRS/HisZ"/>
</dbReference>
<dbReference type="SUPFAM" id="SSF52954">
    <property type="entry name" value="Class II aaRS ABD-related"/>
    <property type="match status" value="1"/>
</dbReference>
<dbReference type="Pfam" id="PF13393">
    <property type="entry name" value="tRNA-synt_His"/>
    <property type="match status" value="1"/>
</dbReference>
<gene>
    <name evidence="10" type="primary">hisS</name>
    <name evidence="12" type="ORF">IAI60_19240</name>
</gene>
<dbReference type="InterPro" id="IPR036621">
    <property type="entry name" value="Anticodon-bd_dom_sf"/>
</dbReference>
<evidence type="ECO:0000259" key="11">
    <source>
        <dbReference type="PROSITE" id="PS50862"/>
    </source>
</evidence>
<name>A0ABS3KH34_9PROT</name>
<dbReference type="Pfam" id="PF03129">
    <property type="entry name" value="HGTP_anticodon"/>
    <property type="match status" value="1"/>
</dbReference>
<sequence length="436" mass="47373">MQPVRGTRDLIGETFRRHQHVIDTARHVSGLYGMEEWATPIFESTSVFSRSLGETSDVVSKEMYTFEDRGGDSLTLRPEGTAGVCRALVSNGLTQGGLPRKVFYAGPMFRYERPQKGRFRQFHQIGAEILGAAEPLADAEVIAMGWQIIQQLGIDDGVVLEINTLGDAPSRDAYRAALVAYFRSHAAQLSAESQARLEKNPMRILDSKDEGDRKLVAGAPTIDGHLTPDARSFFDRVLSYLDQFGVPYRRNPRIVRGLDYYSHTAFEFVTDRLGAQGTVMGGGRYEGLVQEMGGPATPSVGWAAGVERLAELLEEAPEATRPVAVIPVAEAQEAAALALTQMLRQGGIPAEIAYKGNLKKRMERANKTGAQAAVIIGESEVAEGVYVVRNLRDGSQERVGAPGLLPALAAAGVEDAMLEQMMDSIEVGFESDDETA</sequence>
<evidence type="ECO:0000256" key="6">
    <source>
        <dbReference type="ARBA" id="ARBA00022840"/>
    </source>
</evidence>
<evidence type="ECO:0000256" key="4">
    <source>
        <dbReference type="ARBA" id="ARBA00022598"/>
    </source>
</evidence>
<evidence type="ECO:0000256" key="8">
    <source>
        <dbReference type="ARBA" id="ARBA00023146"/>
    </source>
</evidence>
<dbReference type="HAMAP" id="MF_00127">
    <property type="entry name" value="His_tRNA_synth"/>
    <property type="match status" value="1"/>
</dbReference>
<evidence type="ECO:0000256" key="1">
    <source>
        <dbReference type="ARBA" id="ARBA00008226"/>
    </source>
</evidence>
<dbReference type="Gene3D" id="3.40.50.800">
    <property type="entry name" value="Anticodon-binding domain"/>
    <property type="match status" value="1"/>
</dbReference>
<evidence type="ECO:0000256" key="3">
    <source>
        <dbReference type="ARBA" id="ARBA00022490"/>
    </source>
</evidence>
<keyword evidence="4 10" id="KW-0436">Ligase</keyword>
<comment type="similarity">
    <text evidence="1 10">Belongs to the class-II aminoacyl-tRNA synthetase family.</text>
</comment>
<dbReference type="InterPro" id="IPR015807">
    <property type="entry name" value="His-tRNA-ligase"/>
</dbReference>
<evidence type="ECO:0000256" key="2">
    <source>
        <dbReference type="ARBA" id="ARBA00011738"/>
    </source>
</evidence>
<dbReference type="InterPro" id="IPR041715">
    <property type="entry name" value="HisRS-like_core"/>
</dbReference>
<protein>
    <recommendedName>
        <fullName evidence="10">Histidine--tRNA ligase</fullName>
        <ecNumber evidence="10">6.1.1.21</ecNumber>
    </recommendedName>
    <alternativeName>
        <fullName evidence="10">Histidyl-tRNA synthetase</fullName>
        <shortName evidence="10">HisRS</shortName>
    </alternativeName>
</protein>
<dbReference type="EMBL" id="JACTNF010000028">
    <property type="protein sequence ID" value="MBO1076755.1"/>
    <property type="molecule type" value="Genomic_DNA"/>
</dbReference>
<keyword evidence="3 10" id="KW-0963">Cytoplasm</keyword>
<evidence type="ECO:0000256" key="7">
    <source>
        <dbReference type="ARBA" id="ARBA00022917"/>
    </source>
</evidence>
<accession>A0ABS3KH34</accession>
<comment type="subcellular location">
    <subcellularLocation>
        <location evidence="10">Cytoplasm</location>
    </subcellularLocation>
</comment>
<dbReference type="GO" id="GO:0004821">
    <property type="term" value="F:histidine-tRNA ligase activity"/>
    <property type="evidence" value="ECO:0007669"/>
    <property type="project" value="UniProtKB-EC"/>
</dbReference>
<reference evidence="12 13" key="1">
    <citation type="submission" date="2020-09" db="EMBL/GenBank/DDBJ databases">
        <title>Roseomonas.</title>
        <authorList>
            <person name="Zhu W."/>
        </authorList>
    </citation>
    <scope>NUCLEOTIDE SEQUENCE [LARGE SCALE GENOMIC DNA]</scope>
    <source>
        <strain evidence="12 13">1311</strain>
    </source>
</reference>
<dbReference type="NCBIfam" id="TIGR00442">
    <property type="entry name" value="hisS"/>
    <property type="match status" value="1"/>
</dbReference>
<keyword evidence="6 10" id="KW-0067">ATP-binding</keyword>
<dbReference type="EC" id="6.1.1.21" evidence="10"/>
<dbReference type="PROSITE" id="PS50862">
    <property type="entry name" value="AA_TRNA_LIGASE_II"/>
    <property type="match status" value="1"/>
</dbReference>
<dbReference type="CDD" id="cd00773">
    <property type="entry name" value="HisRS-like_core"/>
    <property type="match status" value="1"/>
</dbReference>
<dbReference type="InterPro" id="IPR006195">
    <property type="entry name" value="aa-tRNA-synth_II"/>
</dbReference>
<feature type="domain" description="Aminoacyl-transfer RNA synthetases class-II family profile" evidence="11">
    <location>
        <begin position="1"/>
        <end position="322"/>
    </location>
</feature>
<evidence type="ECO:0000256" key="9">
    <source>
        <dbReference type="ARBA" id="ARBA00047639"/>
    </source>
</evidence>
<dbReference type="InterPro" id="IPR004154">
    <property type="entry name" value="Anticodon-bd"/>
</dbReference>
<dbReference type="Gene3D" id="3.30.930.10">
    <property type="entry name" value="Bira Bifunctional Protein, Domain 2"/>
    <property type="match status" value="1"/>
</dbReference>
<dbReference type="PANTHER" id="PTHR43707">
    <property type="entry name" value="HISTIDYL-TRNA SYNTHETASE"/>
    <property type="match status" value="1"/>
</dbReference>
<evidence type="ECO:0000256" key="5">
    <source>
        <dbReference type="ARBA" id="ARBA00022741"/>
    </source>
</evidence>
<keyword evidence="8 10" id="KW-0030">Aminoacyl-tRNA synthetase</keyword>
<keyword evidence="7 10" id="KW-0648">Protein biosynthesis</keyword>
<proteinExistence type="inferred from homology"/>
<comment type="catalytic activity">
    <reaction evidence="9 10">
        <text>tRNA(His) + L-histidine + ATP = L-histidyl-tRNA(His) + AMP + diphosphate + H(+)</text>
        <dbReference type="Rhea" id="RHEA:17313"/>
        <dbReference type="Rhea" id="RHEA-COMP:9665"/>
        <dbReference type="Rhea" id="RHEA-COMP:9689"/>
        <dbReference type="ChEBI" id="CHEBI:15378"/>
        <dbReference type="ChEBI" id="CHEBI:30616"/>
        <dbReference type="ChEBI" id="CHEBI:33019"/>
        <dbReference type="ChEBI" id="CHEBI:57595"/>
        <dbReference type="ChEBI" id="CHEBI:78442"/>
        <dbReference type="ChEBI" id="CHEBI:78527"/>
        <dbReference type="ChEBI" id="CHEBI:456215"/>
        <dbReference type="EC" id="6.1.1.21"/>
    </reaction>
</comment>
<dbReference type="PIRSF" id="PIRSF001549">
    <property type="entry name" value="His-tRNA_synth"/>
    <property type="match status" value="1"/>
</dbReference>
<organism evidence="12 13">
    <name type="scientific">Roseomonas marmotae</name>
    <dbReference type="NCBI Taxonomy" id="2768161"/>
    <lineage>
        <taxon>Bacteria</taxon>
        <taxon>Pseudomonadati</taxon>
        <taxon>Pseudomonadota</taxon>
        <taxon>Alphaproteobacteria</taxon>
        <taxon>Acetobacterales</taxon>
        <taxon>Roseomonadaceae</taxon>
        <taxon>Roseomonas</taxon>
    </lineage>
</organism>
<comment type="caution">
    <text evidence="12">The sequence shown here is derived from an EMBL/GenBank/DDBJ whole genome shotgun (WGS) entry which is preliminary data.</text>
</comment>
<evidence type="ECO:0000313" key="13">
    <source>
        <dbReference type="Proteomes" id="UP001518990"/>
    </source>
</evidence>
<evidence type="ECO:0000256" key="10">
    <source>
        <dbReference type="HAMAP-Rule" id="MF_00127"/>
    </source>
</evidence>
<keyword evidence="13" id="KW-1185">Reference proteome</keyword>
<dbReference type="SUPFAM" id="SSF55681">
    <property type="entry name" value="Class II aaRS and biotin synthetases"/>
    <property type="match status" value="1"/>
</dbReference>
<dbReference type="PANTHER" id="PTHR43707:SF1">
    <property type="entry name" value="HISTIDINE--TRNA LIGASE, MITOCHONDRIAL-RELATED"/>
    <property type="match status" value="1"/>
</dbReference>
<dbReference type="InterPro" id="IPR045864">
    <property type="entry name" value="aa-tRNA-synth_II/BPL/LPL"/>
</dbReference>
<evidence type="ECO:0000313" key="12">
    <source>
        <dbReference type="EMBL" id="MBO1076755.1"/>
    </source>
</evidence>
<dbReference type="Proteomes" id="UP001518990">
    <property type="component" value="Unassembled WGS sequence"/>
</dbReference>
<comment type="subunit">
    <text evidence="2 10">Homodimer.</text>
</comment>
<keyword evidence="5 10" id="KW-0547">Nucleotide-binding</keyword>